<feature type="coiled-coil region" evidence="1">
    <location>
        <begin position="42"/>
        <end position="69"/>
    </location>
</feature>
<feature type="compositionally biased region" description="Polar residues" evidence="2">
    <location>
        <begin position="260"/>
        <end position="272"/>
    </location>
</feature>
<keyword evidence="1" id="KW-0175">Coiled coil</keyword>
<dbReference type="Proteomes" id="UP000298138">
    <property type="component" value="Unassembled WGS sequence"/>
</dbReference>
<feature type="region of interest" description="Disordered" evidence="2">
    <location>
        <begin position="379"/>
        <end position="461"/>
    </location>
</feature>
<feature type="region of interest" description="Disordered" evidence="2">
    <location>
        <begin position="120"/>
        <end position="202"/>
    </location>
</feature>
<protein>
    <submittedName>
        <fullName evidence="3">Uncharacterized protein</fullName>
    </submittedName>
</protein>
<gene>
    <name evidence="3" type="ORF">EX30DRAFT_396879</name>
</gene>
<feature type="region of interest" description="Disordered" evidence="2">
    <location>
        <begin position="215"/>
        <end position="364"/>
    </location>
</feature>
<evidence type="ECO:0000313" key="4">
    <source>
        <dbReference type="Proteomes" id="UP000298138"/>
    </source>
</evidence>
<dbReference type="EMBL" id="ML220129">
    <property type="protein sequence ID" value="TGZ79825.1"/>
    <property type="molecule type" value="Genomic_DNA"/>
</dbReference>
<reference evidence="3 4" key="1">
    <citation type="submission" date="2019-04" db="EMBL/GenBank/DDBJ databases">
        <title>Comparative genomics and transcriptomics to analyze fruiting body development in filamentous ascomycetes.</title>
        <authorList>
            <consortium name="DOE Joint Genome Institute"/>
            <person name="Lutkenhaus R."/>
            <person name="Traeger S."/>
            <person name="Breuer J."/>
            <person name="Kuo A."/>
            <person name="Lipzen A."/>
            <person name="Pangilinan J."/>
            <person name="Dilworth D."/>
            <person name="Sandor L."/>
            <person name="Poggeler S."/>
            <person name="Barry K."/>
            <person name="Grigoriev I.V."/>
            <person name="Nowrousian M."/>
        </authorList>
    </citation>
    <scope>NUCLEOTIDE SEQUENCE [LARGE SCALE GENOMIC DNA]</scope>
    <source>
        <strain evidence="3 4">CBS 389.68</strain>
    </source>
</reference>
<keyword evidence="4" id="KW-1185">Reference proteome</keyword>
<proteinExistence type="predicted"/>
<name>A0A4V3SIF7_9PEZI</name>
<feature type="compositionally biased region" description="Polar residues" evidence="2">
    <location>
        <begin position="388"/>
        <end position="404"/>
    </location>
</feature>
<dbReference type="AlphaFoldDB" id="A0A4V3SIF7"/>
<feature type="compositionally biased region" description="Basic and acidic residues" evidence="2">
    <location>
        <begin position="426"/>
        <end position="441"/>
    </location>
</feature>
<feature type="compositionally biased region" description="Polar residues" evidence="2">
    <location>
        <begin position="415"/>
        <end position="424"/>
    </location>
</feature>
<feature type="compositionally biased region" description="Polar residues" evidence="2">
    <location>
        <begin position="120"/>
        <end position="134"/>
    </location>
</feature>
<accession>A0A4V3SIF7</accession>
<evidence type="ECO:0000256" key="2">
    <source>
        <dbReference type="SAM" id="MobiDB-lite"/>
    </source>
</evidence>
<sequence length="461" mass="50403">MLSMEQESTWPSPDDHLAVAALFAGQRALEIDVFQNAYRKLYNSHNAAVKILTKRAEEAEIRFDSMLEQNDMLIGLLSRVRKVSARDGNFFGSRAPSVISYAPSTRAKVDGALKGRRTQRNFTATALSTSQTQIDEGDSDEEGTVKATTITKSQKGRDEDAESVSTEDGNAYRHRDRRTSYSFSKRPIFHKPQNVDPAKPKSVADVIDRVRPLERHAVPPHLRKRSSHKELERSVAVKPVEVAENQRGTAGSHDGPVNGSPASETDQSMKGSTDSERIQPPSTTNSQPVDPGAQLSGSQVLQAEETPIQPEDHRRPTTGPDSSAAVEDKPPEKQAPGKAKTHSNASVVSIHKDDDGDDDSDLELQSVLEGLTGKIQKKASISVPKSHLPSSTPRGSISSVSSNLARKDDEKPSINGETAPNCGNVTKKDSEPEVSKKRENVRPPTPDWMKAATINFQRKRQ</sequence>
<dbReference type="InParanoid" id="A0A4V3SIF7"/>
<evidence type="ECO:0000313" key="3">
    <source>
        <dbReference type="EMBL" id="TGZ79825.1"/>
    </source>
</evidence>
<organism evidence="3 4">
    <name type="scientific">Ascodesmis nigricans</name>
    <dbReference type="NCBI Taxonomy" id="341454"/>
    <lineage>
        <taxon>Eukaryota</taxon>
        <taxon>Fungi</taxon>
        <taxon>Dikarya</taxon>
        <taxon>Ascomycota</taxon>
        <taxon>Pezizomycotina</taxon>
        <taxon>Pezizomycetes</taxon>
        <taxon>Pezizales</taxon>
        <taxon>Ascodesmidaceae</taxon>
        <taxon>Ascodesmis</taxon>
    </lineage>
</organism>
<evidence type="ECO:0000256" key="1">
    <source>
        <dbReference type="SAM" id="Coils"/>
    </source>
</evidence>